<name>A0A517M665_9BACT</name>
<dbReference type="Proteomes" id="UP000319557">
    <property type="component" value="Chromosome"/>
</dbReference>
<evidence type="ECO:0000313" key="3">
    <source>
        <dbReference type="Proteomes" id="UP000319557"/>
    </source>
</evidence>
<feature type="compositionally biased region" description="Polar residues" evidence="1">
    <location>
        <begin position="1"/>
        <end position="16"/>
    </location>
</feature>
<feature type="region of interest" description="Disordered" evidence="1">
    <location>
        <begin position="1"/>
        <end position="37"/>
    </location>
</feature>
<dbReference type="AlphaFoldDB" id="A0A517M665"/>
<protein>
    <submittedName>
        <fullName evidence="2">Uncharacterized protein</fullName>
    </submittedName>
</protein>
<dbReference type="EMBL" id="CP036261">
    <property type="protein sequence ID" value="QDS90369.1"/>
    <property type="molecule type" value="Genomic_DNA"/>
</dbReference>
<proteinExistence type="predicted"/>
<gene>
    <name evidence="2" type="ORF">EC9_45770</name>
</gene>
<evidence type="ECO:0000313" key="2">
    <source>
        <dbReference type="EMBL" id="QDS90369.1"/>
    </source>
</evidence>
<accession>A0A517M665</accession>
<organism evidence="2 3">
    <name type="scientific">Rosistilla ulvae</name>
    <dbReference type="NCBI Taxonomy" id="1930277"/>
    <lineage>
        <taxon>Bacteria</taxon>
        <taxon>Pseudomonadati</taxon>
        <taxon>Planctomycetota</taxon>
        <taxon>Planctomycetia</taxon>
        <taxon>Pirellulales</taxon>
        <taxon>Pirellulaceae</taxon>
        <taxon>Rosistilla</taxon>
    </lineage>
</organism>
<evidence type="ECO:0000256" key="1">
    <source>
        <dbReference type="SAM" id="MobiDB-lite"/>
    </source>
</evidence>
<dbReference type="KEGG" id="ruv:EC9_45770"/>
<reference evidence="2 3" key="1">
    <citation type="submission" date="2019-02" db="EMBL/GenBank/DDBJ databases">
        <title>Deep-cultivation of Planctomycetes and their phenomic and genomic characterization uncovers novel biology.</title>
        <authorList>
            <person name="Wiegand S."/>
            <person name="Jogler M."/>
            <person name="Boedeker C."/>
            <person name="Pinto D."/>
            <person name="Vollmers J."/>
            <person name="Rivas-Marin E."/>
            <person name="Kohn T."/>
            <person name="Peeters S.H."/>
            <person name="Heuer A."/>
            <person name="Rast P."/>
            <person name="Oberbeckmann S."/>
            <person name="Bunk B."/>
            <person name="Jeske O."/>
            <person name="Meyerdierks A."/>
            <person name="Storesund J.E."/>
            <person name="Kallscheuer N."/>
            <person name="Luecker S."/>
            <person name="Lage O.M."/>
            <person name="Pohl T."/>
            <person name="Merkel B.J."/>
            <person name="Hornburger P."/>
            <person name="Mueller R.-W."/>
            <person name="Bruemmer F."/>
            <person name="Labrenz M."/>
            <person name="Spormann A.M."/>
            <person name="Op den Camp H."/>
            <person name="Overmann J."/>
            <person name="Amann R."/>
            <person name="Jetten M.S.M."/>
            <person name="Mascher T."/>
            <person name="Medema M.H."/>
            <person name="Devos D.P."/>
            <person name="Kaster A.-K."/>
            <person name="Ovreas L."/>
            <person name="Rohde M."/>
            <person name="Galperin M.Y."/>
            <person name="Jogler C."/>
        </authorList>
    </citation>
    <scope>NUCLEOTIDE SEQUENCE [LARGE SCALE GENOMIC DNA]</scope>
    <source>
        <strain evidence="2 3">EC9</strain>
    </source>
</reference>
<sequence>MFLTQRNRGGTRSPLSHTRVRGSATSAGSRHDVPSSPRIVASLAPIKQNLCQSLKERDPIAHSRPTGMLSLPMLARFPALGNRSTLQPRCRIEQLGSNGTDSPARRMAVTIDTTVPIPESPRRLVPGIPAAPSRIAVESRSGGVRWFGPPVPDRSRNRPASFWSTFFLG</sequence>
<keyword evidence="3" id="KW-1185">Reference proteome</keyword>